<protein>
    <recommendedName>
        <fullName evidence="4">DUF3761 domain-containing protein</fullName>
    </recommendedName>
</protein>
<dbReference type="RefSeq" id="WP_197012408.1">
    <property type="nucleotide sequence ID" value="NZ_BAABES010000010.1"/>
</dbReference>
<feature type="region of interest" description="Disordered" evidence="1">
    <location>
        <begin position="27"/>
        <end position="50"/>
    </location>
</feature>
<evidence type="ECO:0008006" key="4">
    <source>
        <dbReference type="Google" id="ProtNLM"/>
    </source>
</evidence>
<sequence>MRNQTCMTPDPEDEQLDRLIKKFAEQQRKAQKNPPVYPFPVPSPTLPSGGGTLCADGTWSTASGRGTCSWHGGTAD</sequence>
<keyword evidence="3" id="KW-1185">Reference proteome</keyword>
<dbReference type="Proteomes" id="UP000614047">
    <property type="component" value="Unassembled WGS sequence"/>
</dbReference>
<evidence type="ECO:0000313" key="3">
    <source>
        <dbReference type="Proteomes" id="UP000614047"/>
    </source>
</evidence>
<comment type="caution">
    <text evidence="2">The sequence shown here is derived from an EMBL/GenBank/DDBJ whole genome shotgun (WGS) entry which is preliminary data.</text>
</comment>
<proteinExistence type="predicted"/>
<evidence type="ECO:0000256" key="1">
    <source>
        <dbReference type="SAM" id="MobiDB-lite"/>
    </source>
</evidence>
<feature type="compositionally biased region" description="Pro residues" evidence="1">
    <location>
        <begin position="35"/>
        <end position="45"/>
    </location>
</feature>
<accession>A0A931DMK8</accession>
<dbReference type="EMBL" id="JADOUA010000001">
    <property type="protein sequence ID" value="MBG6089865.1"/>
    <property type="molecule type" value="Genomic_DNA"/>
</dbReference>
<name>A0A931DMK8_9ACTN</name>
<organism evidence="2 3">
    <name type="scientific">Actinomadura viridis</name>
    <dbReference type="NCBI Taxonomy" id="58110"/>
    <lineage>
        <taxon>Bacteria</taxon>
        <taxon>Bacillati</taxon>
        <taxon>Actinomycetota</taxon>
        <taxon>Actinomycetes</taxon>
        <taxon>Streptosporangiales</taxon>
        <taxon>Thermomonosporaceae</taxon>
        <taxon>Actinomadura</taxon>
    </lineage>
</organism>
<dbReference type="AlphaFoldDB" id="A0A931DMK8"/>
<reference evidence="2" key="1">
    <citation type="submission" date="2020-11" db="EMBL/GenBank/DDBJ databases">
        <title>Sequencing the genomes of 1000 actinobacteria strains.</title>
        <authorList>
            <person name="Klenk H.-P."/>
        </authorList>
    </citation>
    <scope>NUCLEOTIDE SEQUENCE</scope>
    <source>
        <strain evidence="2">DSM 43175</strain>
    </source>
</reference>
<evidence type="ECO:0000313" key="2">
    <source>
        <dbReference type="EMBL" id="MBG6089865.1"/>
    </source>
</evidence>
<gene>
    <name evidence="2" type="ORF">IW256_003978</name>
</gene>